<protein>
    <submittedName>
        <fullName evidence="2">Uncharacterized protein</fullName>
    </submittedName>
</protein>
<evidence type="ECO:0000313" key="2">
    <source>
        <dbReference type="EMBL" id="SCW78914.1"/>
    </source>
</evidence>
<dbReference type="EMBL" id="FMTM01000009">
    <property type="protein sequence ID" value="SCW78914.1"/>
    <property type="molecule type" value="Genomic_DNA"/>
</dbReference>
<keyword evidence="1" id="KW-0812">Transmembrane</keyword>
<evidence type="ECO:0000313" key="3">
    <source>
        <dbReference type="Proteomes" id="UP000199542"/>
    </source>
</evidence>
<proteinExistence type="predicted"/>
<keyword evidence="1" id="KW-1133">Transmembrane helix</keyword>
<dbReference type="RefSeq" id="WP_092587385.1">
    <property type="nucleotide sequence ID" value="NZ_FMTM01000009.1"/>
</dbReference>
<dbReference type="AlphaFoldDB" id="A0A1G4TBT7"/>
<name>A0A1G4TBT7_9HYPH</name>
<feature type="transmembrane region" description="Helical" evidence="1">
    <location>
        <begin position="82"/>
        <end position="100"/>
    </location>
</feature>
<keyword evidence="1" id="KW-0472">Membrane</keyword>
<reference evidence="2 3" key="1">
    <citation type="submission" date="2016-10" db="EMBL/GenBank/DDBJ databases">
        <authorList>
            <person name="de Groot N.N."/>
        </authorList>
    </citation>
    <scope>NUCLEOTIDE SEQUENCE [LARGE SCALE GENOMIC DNA]</scope>
    <source>
        <strain evidence="2 3">CGMCC 1.3401</strain>
    </source>
</reference>
<gene>
    <name evidence="2" type="ORF">SAMN02927900_04918</name>
</gene>
<accession>A0A1G4TBT7</accession>
<organism evidence="2 3">
    <name type="scientific">Rhizobium mongolense subsp. loessense</name>
    <dbReference type="NCBI Taxonomy" id="158890"/>
    <lineage>
        <taxon>Bacteria</taxon>
        <taxon>Pseudomonadati</taxon>
        <taxon>Pseudomonadota</taxon>
        <taxon>Alphaproteobacteria</taxon>
        <taxon>Hyphomicrobiales</taxon>
        <taxon>Rhizobiaceae</taxon>
        <taxon>Rhizobium/Agrobacterium group</taxon>
        <taxon>Rhizobium</taxon>
    </lineage>
</organism>
<dbReference type="Proteomes" id="UP000199542">
    <property type="component" value="Unassembled WGS sequence"/>
</dbReference>
<evidence type="ECO:0000256" key="1">
    <source>
        <dbReference type="SAM" id="Phobius"/>
    </source>
</evidence>
<sequence>MTNIRFKGFDSPTQLREHLADVEEGAPADDLAEDIPGEDELQSALREVAWLRKDVSDLREQLALFPGRLKTVAGSRVGAYPWLRMGVAVLAAIVVGRWVLHLRQDAPGNPAVSMIPTRIHRDRW</sequence>